<protein>
    <submittedName>
        <fullName evidence="5">Acyl-CoA thioesterase</fullName>
    </submittedName>
</protein>
<accession>A0A8J2Z073</accession>
<dbReference type="PROSITE" id="PS51770">
    <property type="entry name" value="HOTDOG_ACOT"/>
    <property type="match status" value="1"/>
</dbReference>
<dbReference type="PANTHER" id="PTHR11049">
    <property type="entry name" value="ACYL COENZYME A THIOESTER HYDROLASE"/>
    <property type="match status" value="1"/>
</dbReference>
<evidence type="ECO:0000259" key="4">
    <source>
        <dbReference type="PROSITE" id="PS51770"/>
    </source>
</evidence>
<dbReference type="SUPFAM" id="SSF54637">
    <property type="entry name" value="Thioesterase/thiol ester dehydrase-isomerase"/>
    <property type="match status" value="1"/>
</dbReference>
<dbReference type="CDD" id="cd03442">
    <property type="entry name" value="BFIT_BACH"/>
    <property type="match status" value="1"/>
</dbReference>
<dbReference type="InterPro" id="IPR033120">
    <property type="entry name" value="HOTDOG_ACOT"/>
</dbReference>
<organism evidence="5 6">
    <name type="scientific">Aliidongia dinghuensis</name>
    <dbReference type="NCBI Taxonomy" id="1867774"/>
    <lineage>
        <taxon>Bacteria</taxon>
        <taxon>Pseudomonadati</taxon>
        <taxon>Pseudomonadota</taxon>
        <taxon>Alphaproteobacteria</taxon>
        <taxon>Rhodospirillales</taxon>
        <taxon>Dongiaceae</taxon>
        <taxon>Aliidongia</taxon>
    </lineage>
</organism>
<dbReference type="InterPro" id="IPR029069">
    <property type="entry name" value="HotDog_dom_sf"/>
</dbReference>
<dbReference type="InterPro" id="IPR006683">
    <property type="entry name" value="Thioestr_dom"/>
</dbReference>
<dbReference type="PANTHER" id="PTHR11049:SF5">
    <property type="entry name" value="ACYL-COA THIOESTER HYDROLASE YCIA"/>
    <property type="match status" value="1"/>
</dbReference>
<feature type="domain" description="HotDog ACOT-type" evidence="4">
    <location>
        <begin position="12"/>
        <end position="124"/>
    </location>
</feature>
<sequence length="144" mass="15408">MNHNDSIPETLPVGEAALSTIAMPGDANPAGDIFGGWLLSQMDLAGSIPATERAQGRVATIAIEAIKFHRAVLVGDRVRCYAEVTRVGRTSLTVRIETWVSRLGVPGMMKVTEGVFTYVAIDGNRRPRPVDAQVPIDAQVPVDA</sequence>
<dbReference type="GO" id="GO:0052816">
    <property type="term" value="F:long-chain fatty acyl-CoA hydrolase activity"/>
    <property type="evidence" value="ECO:0007669"/>
    <property type="project" value="TreeGrafter"/>
</dbReference>
<dbReference type="EMBL" id="BMJQ01000017">
    <property type="protein sequence ID" value="GGF40812.1"/>
    <property type="molecule type" value="Genomic_DNA"/>
</dbReference>
<dbReference type="Pfam" id="PF03061">
    <property type="entry name" value="4HBT"/>
    <property type="match status" value="1"/>
</dbReference>
<keyword evidence="6" id="KW-1185">Reference proteome</keyword>
<dbReference type="AlphaFoldDB" id="A0A8J2Z073"/>
<reference evidence="5" key="2">
    <citation type="submission" date="2020-09" db="EMBL/GenBank/DDBJ databases">
        <authorList>
            <person name="Sun Q."/>
            <person name="Zhou Y."/>
        </authorList>
    </citation>
    <scope>NUCLEOTIDE SEQUENCE</scope>
    <source>
        <strain evidence="5">CGMCC 1.15725</strain>
    </source>
</reference>
<dbReference type="GO" id="GO:0009062">
    <property type="term" value="P:fatty acid catabolic process"/>
    <property type="evidence" value="ECO:0007669"/>
    <property type="project" value="TreeGrafter"/>
</dbReference>
<evidence type="ECO:0000313" key="6">
    <source>
        <dbReference type="Proteomes" id="UP000646365"/>
    </source>
</evidence>
<comment type="caution">
    <text evidence="5">The sequence shown here is derived from an EMBL/GenBank/DDBJ whole genome shotgun (WGS) entry which is preliminary data.</text>
</comment>
<gene>
    <name evidence="5" type="ORF">GCM10011611_54060</name>
</gene>
<evidence type="ECO:0000256" key="3">
    <source>
        <dbReference type="PROSITE-ProRule" id="PRU01106"/>
    </source>
</evidence>
<dbReference type="Gene3D" id="3.10.129.10">
    <property type="entry name" value="Hotdog Thioesterase"/>
    <property type="match status" value="1"/>
</dbReference>
<keyword evidence="2 3" id="KW-0378">Hydrolase</keyword>
<evidence type="ECO:0000256" key="1">
    <source>
        <dbReference type="ARBA" id="ARBA00010458"/>
    </source>
</evidence>
<evidence type="ECO:0000256" key="2">
    <source>
        <dbReference type="ARBA" id="ARBA00022801"/>
    </source>
</evidence>
<name>A0A8J2Z073_9PROT</name>
<comment type="similarity">
    <text evidence="1">Belongs to the acyl coenzyme A hydrolase family.</text>
</comment>
<dbReference type="Proteomes" id="UP000646365">
    <property type="component" value="Unassembled WGS sequence"/>
</dbReference>
<dbReference type="InterPro" id="IPR040170">
    <property type="entry name" value="Cytosol_ACT"/>
</dbReference>
<proteinExistence type="inferred from homology"/>
<evidence type="ECO:0000313" key="5">
    <source>
        <dbReference type="EMBL" id="GGF40812.1"/>
    </source>
</evidence>
<reference evidence="5" key="1">
    <citation type="journal article" date="2014" name="Int. J. Syst. Evol. Microbiol.">
        <title>Complete genome sequence of Corynebacterium casei LMG S-19264T (=DSM 44701T), isolated from a smear-ripened cheese.</title>
        <authorList>
            <consortium name="US DOE Joint Genome Institute (JGI-PGF)"/>
            <person name="Walter F."/>
            <person name="Albersmeier A."/>
            <person name="Kalinowski J."/>
            <person name="Ruckert C."/>
        </authorList>
    </citation>
    <scope>NUCLEOTIDE SEQUENCE</scope>
    <source>
        <strain evidence="5">CGMCC 1.15725</strain>
    </source>
</reference>
<dbReference type="GO" id="GO:0006637">
    <property type="term" value="P:acyl-CoA metabolic process"/>
    <property type="evidence" value="ECO:0007669"/>
    <property type="project" value="TreeGrafter"/>
</dbReference>
<dbReference type="RefSeq" id="WP_189051290.1">
    <property type="nucleotide sequence ID" value="NZ_BMJQ01000017.1"/>
</dbReference>
<dbReference type="GO" id="GO:0005829">
    <property type="term" value="C:cytosol"/>
    <property type="evidence" value="ECO:0007669"/>
    <property type="project" value="TreeGrafter"/>
</dbReference>